<reference evidence="1 2" key="1">
    <citation type="journal article" date="2014" name="Nat. Commun.">
        <title>Multiple recent horizontal transfers of a large genomic region in cheese making fungi.</title>
        <authorList>
            <person name="Cheeseman K."/>
            <person name="Ropars J."/>
            <person name="Renault P."/>
            <person name="Dupont J."/>
            <person name="Gouzy J."/>
            <person name="Branca A."/>
            <person name="Abraham A.L."/>
            <person name="Ceppi M."/>
            <person name="Conseiller E."/>
            <person name="Debuchy R."/>
            <person name="Malagnac F."/>
            <person name="Goarin A."/>
            <person name="Silar P."/>
            <person name="Lacoste S."/>
            <person name="Sallet E."/>
            <person name="Bensimon A."/>
            <person name="Giraud T."/>
            <person name="Brygoo Y."/>
        </authorList>
    </citation>
    <scope>NUCLEOTIDE SEQUENCE [LARGE SCALE GENOMIC DNA]</scope>
    <source>
        <strain evidence="2">FM 013</strain>
    </source>
</reference>
<keyword evidence="2" id="KW-1185">Reference proteome</keyword>
<evidence type="ECO:0000313" key="1">
    <source>
        <dbReference type="EMBL" id="CRL29751.1"/>
    </source>
</evidence>
<name>A0A0G4PTS1_PENC3</name>
<evidence type="ECO:0000313" key="2">
    <source>
        <dbReference type="Proteomes" id="UP000053732"/>
    </source>
</evidence>
<sequence length="87" mass="10206">MAINNGYQLRLFRDVDFQENNPGEAHQRALQLMNSAAQFHKVSPAGDLEEAMKEHPSPHQFQFLMWTFMQQIDFMSEIRDQTLAEHD</sequence>
<accession>A0A0G4PTS1</accession>
<organism evidence="1 2">
    <name type="scientific">Penicillium camemberti (strain FM 013)</name>
    <dbReference type="NCBI Taxonomy" id="1429867"/>
    <lineage>
        <taxon>Eukaryota</taxon>
        <taxon>Fungi</taxon>
        <taxon>Dikarya</taxon>
        <taxon>Ascomycota</taxon>
        <taxon>Pezizomycotina</taxon>
        <taxon>Eurotiomycetes</taxon>
        <taxon>Eurotiomycetidae</taxon>
        <taxon>Eurotiales</taxon>
        <taxon>Aspergillaceae</taxon>
        <taxon>Penicillium</taxon>
    </lineage>
</organism>
<protein>
    <submittedName>
        <fullName evidence="1">Str. FM013</fullName>
    </submittedName>
</protein>
<gene>
    <name evidence="1" type="ORF">PCAMFM013_S039g000060</name>
</gene>
<dbReference type="EMBL" id="HG793172">
    <property type="protein sequence ID" value="CRL29751.1"/>
    <property type="molecule type" value="Genomic_DNA"/>
</dbReference>
<dbReference type="AlphaFoldDB" id="A0A0G4PTS1"/>
<proteinExistence type="predicted"/>
<dbReference type="Proteomes" id="UP000053732">
    <property type="component" value="Unassembled WGS sequence"/>
</dbReference>